<dbReference type="Proteomes" id="UP000307173">
    <property type="component" value="Unassembled WGS sequence"/>
</dbReference>
<dbReference type="CDD" id="cd00067">
    <property type="entry name" value="GAL4"/>
    <property type="match status" value="1"/>
</dbReference>
<dbReference type="STRING" id="52247.A0A4V4NFI6"/>
<dbReference type="InterPro" id="IPR001138">
    <property type="entry name" value="Zn2Cys6_DnaBD"/>
</dbReference>
<evidence type="ECO:0000256" key="3">
    <source>
        <dbReference type="ARBA" id="ARBA00023125"/>
    </source>
</evidence>
<feature type="compositionally biased region" description="Polar residues" evidence="6">
    <location>
        <begin position="279"/>
        <end position="292"/>
    </location>
</feature>
<feature type="compositionally biased region" description="Polar residues" evidence="6">
    <location>
        <begin position="851"/>
        <end position="861"/>
    </location>
</feature>
<evidence type="ECO:0000256" key="4">
    <source>
        <dbReference type="ARBA" id="ARBA00023163"/>
    </source>
</evidence>
<feature type="compositionally biased region" description="Low complexity" evidence="6">
    <location>
        <begin position="231"/>
        <end position="243"/>
    </location>
</feature>
<dbReference type="AlphaFoldDB" id="A0A4V4NFI6"/>
<evidence type="ECO:0000256" key="2">
    <source>
        <dbReference type="ARBA" id="ARBA00023015"/>
    </source>
</evidence>
<keyword evidence="2" id="KW-0805">Transcription regulation</keyword>
<feature type="region of interest" description="Disordered" evidence="6">
    <location>
        <begin position="231"/>
        <end position="252"/>
    </location>
</feature>
<feature type="compositionally biased region" description="Polar residues" evidence="6">
    <location>
        <begin position="18"/>
        <end position="29"/>
    </location>
</feature>
<feature type="compositionally biased region" description="Polar residues" evidence="6">
    <location>
        <begin position="882"/>
        <end position="896"/>
    </location>
</feature>
<evidence type="ECO:0000313" key="9">
    <source>
        <dbReference type="Proteomes" id="UP000307173"/>
    </source>
</evidence>
<feature type="domain" description="Zn(2)-C6 fungal-type" evidence="7">
    <location>
        <begin position="43"/>
        <end position="76"/>
    </location>
</feature>
<evidence type="ECO:0000256" key="6">
    <source>
        <dbReference type="SAM" id="MobiDB-lite"/>
    </source>
</evidence>
<reference evidence="8 9" key="1">
    <citation type="journal article" date="2019" name="Front. Genet.">
        <title>Whole-Genome Sequencing of the Opportunistic Yeast Pathogen Candida inconspicua Uncovers Its Hybrid Origin.</title>
        <authorList>
            <person name="Mixao V."/>
            <person name="Hansen A.P."/>
            <person name="Saus E."/>
            <person name="Boekhout T."/>
            <person name="Lass-Florl C."/>
            <person name="Gabaldon T."/>
        </authorList>
    </citation>
    <scope>NUCLEOTIDE SEQUENCE [LARGE SCALE GENOMIC DNA]</scope>
    <source>
        <strain evidence="8 9">CBS 180</strain>
    </source>
</reference>
<dbReference type="OrthoDB" id="2341546at2759"/>
<protein>
    <recommendedName>
        <fullName evidence="7">Zn(2)-C6 fungal-type domain-containing protein</fullName>
    </recommendedName>
</protein>
<proteinExistence type="predicted"/>
<comment type="subcellular location">
    <subcellularLocation>
        <location evidence="1">Nucleus</location>
    </subcellularLocation>
</comment>
<gene>
    <name evidence="8" type="ORF">CANINC_003231</name>
</gene>
<dbReference type="InterPro" id="IPR051089">
    <property type="entry name" value="prtT"/>
</dbReference>
<keyword evidence="4" id="KW-0804">Transcription</keyword>
<dbReference type="Gene3D" id="4.10.240.10">
    <property type="entry name" value="Zn(2)-C6 fungal-type DNA-binding domain"/>
    <property type="match status" value="1"/>
</dbReference>
<dbReference type="GO" id="GO:0000981">
    <property type="term" value="F:DNA-binding transcription factor activity, RNA polymerase II-specific"/>
    <property type="evidence" value="ECO:0007669"/>
    <property type="project" value="InterPro"/>
</dbReference>
<evidence type="ECO:0000256" key="5">
    <source>
        <dbReference type="ARBA" id="ARBA00023242"/>
    </source>
</evidence>
<keyword evidence="9" id="KW-1185">Reference proteome</keyword>
<name>A0A4V4NFI6_9ASCO</name>
<organism evidence="8 9">
    <name type="scientific">Pichia inconspicua</name>
    <dbReference type="NCBI Taxonomy" id="52247"/>
    <lineage>
        <taxon>Eukaryota</taxon>
        <taxon>Fungi</taxon>
        <taxon>Dikarya</taxon>
        <taxon>Ascomycota</taxon>
        <taxon>Saccharomycotina</taxon>
        <taxon>Pichiomycetes</taxon>
        <taxon>Pichiales</taxon>
        <taxon>Pichiaceae</taxon>
        <taxon>Pichia</taxon>
    </lineage>
</organism>
<evidence type="ECO:0000259" key="7">
    <source>
        <dbReference type="PROSITE" id="PS50048"/>
    </source>
</evidence>
<dbReference type="CDD" id="cd12148">
    <property type="entry name" value="fungal_TF_MHR"/>
    <property type="match status" value="1"/>
</dbReference>
<dbReference type="GO" id="GO:0000976">
    <property type="term" value="F:transcription cis-regulatory region binding"/>
    <property type="evidence" value="ECO:0007669"/>
    <property type="project" value="TreeGrafter"/>
</dbReference>
<accession>A0A4V4NFI6</accession>
<dbReference type="InterPro" id="IPR036864">
    <property type="entry name" value="Zn2-C6_fun-type_DNA-bd_sf"/>
</dbReference>
<dbReference type="PROSITE" id="PS00463">
    <property type="entry name" value="ZN2_CY6_FUNGAL_1"/>
    <property type="match status" value="1"/>
</dbReference>
<dbReference type="SUPFAM" id="SSF57701">
    <property type="entry name" value="Zn2/Cys6 DNA-binding domain"/>
    <property type="match status" value="1"/>
</dbReference>
<keyword evidence="3" id="KW-0238">DNA-binding</keyword>
<evidence type="ECO:0000313" key="8">
    <source>
        <dbReference type="EMBL" id="TID23214.1"/>
    </source>
</evidence>
<dbReference type="PANTHER" id="PTHR31845">
    <property type="entry name" value="FINGER DOMAIN PROTEIN, PUTATIVE-RELATED"/>
    <property type="match status" value="1"/>
</dbReference>
<keyword evidence="5" id="KW-0539">Nucleus</keyword>
<dbReference type="Pfam" id="PF00172">
    <property type="entry name" value="Zn_clus"/>
    <property type="match status" value="1"/>
</dbReference>
<feature type="region of interest" description="Disordered" evidence="6">
    <location>
        <begin position="767"/>
        <end position="829"/>
    </location>
</feature>
<evidence type="ECO:0000256" key="1">
    <source>
        <dbReference type="ARBA" id="ARBA00004123"/>
    </source>
</evidence>
<feature type="region of interest" description="Disordered" evidence="6">
    <location>
        <begin position="1"/>
        <end position="36"/>
    </location>
</feature>
<dbReference type="PANTHER" id="PTHR31845:SF21">
    <property type="entry name" value="REGULATORY PROTEIN LEU3"/>
    <property type="match status" value="1"/>
</dbReference>
<feature type="compositionally biased region" description="Polar residues" evidence="6">
    <location>
        <begin position="924"/>
        <end position="934"/>
    </location>
</feature>
<dbReference type="EMBL" id="SELW01000533">
    <property type="protein sequence ID" value="TID23214.1"/>
    <property type="molecule type" value="Genomic_DNA"/>
</dbReference>
<comment type="caution">
    <text evidence="8">The sequence shown here is derived from an EMBL/GenBank/DDBJ whole genome shotgun (WGS) entry which is preliminary data.</text>
</comment>
<dbReference type="GO" id="GO:0008270">
    <property type="term" value="F:zinc ion binding"/>
    <property type="evidence" value="ECO:0007669"/>
    <property type="project" value="InterPro"/>
</dbReference>
<feature type="compositionally biased region" description="Acidic residues" evidence="6">
    <location>
        <begin position="780"/>
        <end position="790"/>
    </location>
</feature>
<dbReference type="PROSITE" id="PS50048">
    <property type="entry name" value="ZN2_CY6_FUNGAL_2"/>
    <property type="match status" value="1"/>
</dbReference>
<feature type="region of interest" description="Disordered" evidence="6">
    <location>
        <begin position="274"/>
        <end position="293"/>
    </location>
</feature>
<sequence>MSNLKDGSLKTEEEDNFGSYSDSTQNNGNDKSKRHSKRFKKIACTECRQQKAKCDASDKAPEPCSRCVKRGIPCRLDSDFKRTFKRAKIDELVKEYEIIKSKLHRKPNNVNKEVSPITSYISPINSQHPVFNTNNFNVKSAINNSSPIPSDSSIFYATAQNSSYGNVVIPSNQNSKYKVGSPLQLQHHLPVTKAYSPLGMNLLPSNSPLNPDTNHPIMPVPTSHSPYITTSTTPVPLPTTSLPRSNTPTSINRMNSNLNFSTLITAANSQEINHGPSIKMTNNDSTNYSSTKVDNRAVRKPEINPTTLTCTPKILADVSLNEDQIVILYSTFLTYYHPLLPVIDMEKNIDLIYRLCPALFWTIMLTALRGHHSLDPVINSEERQSLYFKLAPVLKSVLAEISISPITRYAPSEVDEPILNASSVYSVQAFLIYTFWPPLTSSLSADSSWNTIGIAFYQAIRTGLHTPGLSSDRVKVNNEDLMSEQIRTWIACNVVSETVGTVFGFPAFFQPYGSLALSLSLPNEEAIPHCLKQMLEIQTFDEQVKKTLNNNSLDPLRLNQASERLPMIHLLETELNNLELRLCSPTSRYIDDFRLLALYSSRLRLFSYNFLDNDEIASFELKRGFIKTYNAALAIVQHCKQSQERDSSFIPNLPNVYILTIWQASVVIVRLVYSPYKNILDIAAGKTLYQTAINLILKASVMKHDLAYRACGIMKSTWSLFKTLDETQPSPLKVTVRSRMSVNIFFDTLWILREKCGMISLKQRKEKNSVSGESAHSDSEVDVIDEDNEVDTTKISENDVSVSNKNRESRSCSKESSISSKKKNYHPESAARRIISTIPLDPQPIALAETPQDSGSSSRNASPYAKSPYVKSPSDSIKKIITPQSLVHNAGQNSPDSRGASAKPNTPVESVAKTWRPSKLIQGSHENNITNGDSKSADAPNDTVEGTTGTSADFLVDSWDIGYDLDSDMLFKDIESVMDEFGFHTAY</sequence>
<dbReference type="GO" id="GO:0005634">
    <property type="term" value="C:nucleus"/>
    <property type="evidence" value="ECO:0007669"/>
    <property type="project" value="UniProtKB-SubCell"/>
</dbReference>
<dbReference type="SMART" id="SM00066">
    <property type="entry name" value="GAL4"/>
    <property type="match status" value="1"/>
</dbReference>
<feature type="region of interest" description="Disordered" evidence="6">
    <location>
        <begin position="845"/>
        <end position="948"/>
    </location>
</feature>